<reference evidence="3 4" key="1">
    <citation type="submission" date="2017-03" db="EMBL/GenBank/DDBJ databases">
        <title>Draft genome sequence of Streptomyces scabrisporus NF3, endophyte isolated from Amphipterygium adstringens.</title>
        <authorList>
            <person name="Vazquez M."/>
            <person name="Ceapa C.D."/>
            <person name="Rodriguez Luna D."/>
            <person name="Sanchez Esquivel S."/>
        </authorList>
    </citation>
    <scope>NUCLEOTIDE SEQUENCE [LARGE SCALE GENOMIC DNA]</scope>
    <source>
        <strain evidence="3 4">NF3</strain>
    </source>
</reference>
<protein>
    <submittedName>
        <fullName evidence="3">Nitroreductase</fullName>
    </submittedName>
</protein>
<dbReference type="GO" id="GO:0005886">
    <property type="term" value="C:plasma membrane"/>
    <property type="evidence" value="ECO:0007669"/>
    <property type="project" value="TreeGrafter"/>
</dbReference>
<gene>
    <name evidence="3" type="ORF">B4N89_03045</name>
</gene>
<dbReference type="PANTHER" id="PTHR39428">
    <property type="entry name" value="F420H(2)-DEPENDENT QUINONE REDUCTASE RV1261C"/>
    <property type="match status" value="1"/>
</dbReference>
<proteinExistence type="inferred from homology"/>
<dbReference type="STRING" id="159449.B4N89_03045"/>
<dbReference type="GO" id="GO:0016491">
    <property type="term" value="F:oxidoreductase activity"/>
    <property type="evidence" value="ECO:0007669"/>
    <property type="project" value="InterPro"/>
</dbReference>
<dbReference type="PANTHER" id="PTHR39428:SF1">
    <property type="entry name" value="F420H(2)-DEPENDENT QUINONE REDUCTASE RV1261C"/>
    <property type="match status" value="1"/>
</dbReference>
<dbReference type="InterPro" id="IPR004378">
    <property type="entry name" value="F420H2_quin_Rdtase"/>
</dbReference>
<dbReference type="InterPro" id="IPR012349">
    <property type="entry name" value="Split_barrel_FMN-bd"/>
</dbReference>
<dbReference type="Pfam" id="PF04075">
    <property type="entry name" value="F420H2_quin_red"/>
    <property type="match status" value="1"/>
</dbReference>
<evidence type="ECO:0000313" key="4">
    <source>
        <dbReference type="Proteomes" id="UP000190037"/>
    </source>
</evidence>
<dbReference type="RefSeq" id="WP_078974330.1">
    <property type="nucleotide sequence ID" value="NZ_MWQN01000001.1"/>
</dbReference>
<evidence type="ECO:0000256" key="2">
    <source>
        <dbReference type="ARBA" id="ARBA00049106"/>
    </source>
</evidence>
<name>A0A1T3NTQ8_9ACTN</name>
<keyword evidence="4" id="KW-1185">Reference proteome</keyword>
<dbReference type="Gene3D" id="2.30.110.10">
    <property type="entry name" value="Electron Transport, Fmn-binding Protein, Chain A"/>
    <property type="match status" value="1"/>
</dbReference>
<comment type="similarity">
    <text evidence="1">Belongs to the F420H(2)-dependent quinone reductase family.</text>
</comment>
<comment type="caution">
    <text evidence="3">The sequence shown here is derived from an EMBL/GenBank/DDBJ whole genome shotgun (WGS) entry which is preliminary data.</text>
</comment>
<accession>A0A1T3NTQ8</accession>
<evidence type="ECO:0000256" key="1">
    <source>
        <dbReference type="ARBA" id="ARBA00008710"/>
    </source>
</evidence>
<dbReference type="EMBL" id="MWQN01000001">
    <property type="protein sequence ID" value="OPC80062.1"/>
    <property type="molecule type" value="Genomic_DNA"/>
</dbReference>
<dbReference type="SUPFAM" id="SSF50475">
    <property type="entry name" value="FMN-binding split barrel"/>
    <property type="match status" value="1"/>
</dbReference>
<dbReference type="AlphaFoldDB" id="A0A1T3NTQ8"/>
<dbReference type="Proteomes" id="UP000190037">
    <property type="component" value="Unassembled WGS sequence"/>
</dbReference>
<dbReference type="OrthoDB" id="8225825at2"/>
<evidence type="ECO:0000313" key="3">
    <source>
        <dbReference type="EMBL" id="OPC80062.1"/>
    </source>
</evidence>
<dbReference type="GO" id="GO:0070967">
    <property type="term" value="F:coenzyme F420 binding"/>
    <property type="evidence" value="ECO:0007669"/>
    <property type="project" value="TreeGrafter"/>
</dbReference>
<organism evidence="3 4">
    <name type="scientific">Embleya scabrispora</name>
    <dbReference type="NCBI Taxonomy" id="159449"/>
    <lineage>
        <taxon>Bacteria</taxon>
        <taxon>Bacillati</taxon>
        <taxon>Actinomycetota</taxon>
        <taxon>Actinomycetes</taxon>
        <taxon>Kitasatosporales</taxon>
        <taxon>Streptomycetaceae</taxon>
        <taxon>Embleya</taxon>
    </lineage>
</organism>
<dbReference type="NCBIfam" id="TIGR00026">
    <property type="entry name" value="hi_GC_TIGR00026"/>
    <property type="match status" value="1"/>
</dbReference>
<comment type="catalytic activity">
    <reaction evidence="2">
        <text>oxidized coenzyme F420-(gamma-L-Glu)(n) + a quinol + H(+) = reduced coenzyme F420-(gamma-L-Glu)(n) + a quinone</text>
        <dbReference type="Rhea" id="RHEA:39663"/>
        <dbReference type="Rhea" id="RHEA-COMP:12939"/>
        <dbReference type="Rhea" id="RHEA-COMP:14378"/>
        <dbReference type="ChEBI" id="CHEBI:15378"/>
        <dbReference type="ChEBI" id="CHEBI:24646"/>
        <dbReference type="ChEBI" id="CHEBI:132124"/>
        <dbReference type="ChEBI" id="CHEBI:133980"/>
        <dbReference type="ChEBI" id="CHEBI:139511"/>
    </reaction>
</comment>
<sequence length="148" mass="16115">MTGRPAGERGVDSPDPWVADHIRRLVATGGQAREGVDDLLLTTRGRRSGLLRRTALVYVRDGGRWIVTGSNRGADRHPAWYLNLVAEPRVTVEIGGQAFAARARTATPAEKPRLWASMVAAMPSYRAYQEGTAREIPVVIIERVGDAG</sequence>